<accession>A0A1W1VKC8</accession>
<evidence type="ECO:0000313" key="1">
    <source>
        <dbReference type="EMBL" id="SMB93766.1"/>
    </source>
</evidence>
<organism evidence="1 2">
    <name type="scientific">Thermanaeromonas toyohensis ToBE</name>
    <dbReference type="NCBI Taxonomy" id="698762"/>
    <lineage>
        <taxon>Bacteria</taxon>
        <taxon>Bacillati</taxon>
        <taxon>Bacillota</taxon>
        <taxon>Clostridia</taxon>
        <taxon>Neomoorellales</taxon>
        <taxon>Neomoorellaceae</taxon>
        <taxon>Thermanaeromonas</taxon>
    </lineage>
</organism>
<dbReference type="AlphaFoldDB" id="A0A1W1VKC8"/>
<dbReference type="PANTHER" id="PTHR39189">
    <property type="entry name" value="UPF0173 METAL-DEPENDENT HYDROLASE YTKL"/>
    <property type="match status" value="1"/>
</dbReference>
<reference evidence="1 2" key="1">
    <citation type="submission" date="2017-04" db="EMBL/GenBank/DDBJ databases">
        <authorList>
            <person name="Afonso C.L."/>
            <person name="Miller P.J."/>
            <person name="Scott M.A."/>
            <person name="Spackman E."/>
            <person name="Goraichik I."/>
            <person name="Dimitrov K.M."/>
            <person name="Suarez D.L."/>
            <person name="Swayne D.E."/>
        </authorList>
    </citation>
    <scope>NUCLEOTIDE SEQUENCE [LARGE SCALE GENOMIC DNA]</scope>
    <source>
        <strain evidence="1 2">ToBE</strain>
    </source>
</reference>
<dbReference type="PANTHER" id="PTHR39189:SF1">
    <property type="entry name" value="UPF0173 METAL-DEPENDENT HYDROLASE YTKL"/>
    <property type="match status" value="1"/>
</dbReference>
<gene>
    <name evidence="1" type="ORF">SAMN00808754_0910</name>
</gene>
<dbReference type="OrthoDB" id="9789133at2"/>
<dbReference type="RefSeq" id="WP_084664416.1">
    <property type="nucleotide sequence ID" value="NZ_LT838272.1"/>
</dbReference>
<proteinExistence type="predicted"/>
<protein>
    <submittedName>
        <fullName evidence="1">L-ascorbate metabolism protein UlaG, beta-lactamase superfamily</fullName>
    </submittedName>
</protein>
<dbReference type="STRING" id="698762.SAMN00808754_0910"/>
<name>A0A1W1VKC8_9FIRM</name>
<dbReference type="Pfam" id="PF13483">
    <property type="entry name" value="Lactamase_B_3"/>
    <property type="match status" value="1"/>
</dbReference>
<dbReference type="InterPro" id="IPR036866">
    <property type="entry name" value="RibonucZ/Hydroxyglut_hydro"/>
</dbReference>
<dbReference type="SUPFAM" id="SSF56281">
    <property type="entry name" value="Metallo-hydrolase/oxidoreductase"/>
    <property type="match status" value="1"/>
</dbReference>
<dbReference type="EMBL" id="LT838272">
    <property type="protein sequence ID" value="SMB93766.1"/>
    <property type="molecule type" value="Genomic_DNA"/>
</dbReference>
<dbReference type="Gene3D" id="3.60.15.10">
    <property type="entry name" value="Ribonuclease Z/Hydroxyacylglutathione hydrolase-like"/>
    <property type="match status" value="1"/>
</dbReference>
<keyword evidence="2" id="KW-1185">Reference proteome</keyword>
<evidence type="ECO:0000313" key="2">
    <source>
        <dbReference type="Proteomes" id="UP000192569"/>
    </source>
</evidence>
<sequence length="227" mass="25322">MQVRWLGHASFLFTTPQGVRVLTDPYGPEVSPAAKEVEADVVTVSHEHFDHNYLAGVKGQPLVWRGLKEDGQDWNEVNETFKDLHVYSIPVYHDEVQGEKRGKNTIFVFEVGDLRLAHLGDLGHVLEVEHAQKIGPLDILMVPVGGYFTIDAREAWQVVGLLKPRLVFPMHYLTPGMRGFPIAKVDEFTSGRANVRHLGVSEVEVNKGNLPPETEVWVLSLNGGVTL</sequence>
<dbReference type="Proteomes" id="UP000192569">
    <property type="component" value="Chromosome I"/>
</dbReference>